<dbReference type="PROSITE" id="PS00211">
    <property type="entry name" value="ABC_TRANSPORTER_1"/>
    <property type="match status" value="1"/>
</dbReference>
<sequence>MAEMVLEVSHLSVRREGVTAVDDVSFQLVAESDTALVGPNGAGKSTLVQAILGILPRQAGQVRFLGCSLGSHGQLPRELRARLAYLPQTLIPRGRFPLTVAEFVGLGWDPPGLALPWLGREARRSAVREALRKTLCADLADRLLSELSGGQLKRVLLASCVVRPRRLLVLDEAQAGLDARAAEQFHTLLYQLRRSEGWTILQVSHDLEMVRRTCDGVLCLNRSLRCHGTPDHALSPSRLEQIYGLGFVPYHHRHPAQRPAPPEDAPPG</sequence>
<dbReference type="Proteomes" id="UP001304461">
    <property type="component" value="Unassembled WGS sequence"/>
</dbReference>
<keyword evidence="2" id="KW-0813">Transport</keyword>
<dbReference type="RefSeq" id="WP_094584799.1">
    <property type="nucleotide sequence ID" value="NZ_JAYGHX010000007.1"/>
</dbReference>
<evidence type="ECO:0000256" key="1">
    <source>
        <dbReference type="ARBA" id="ARBA00005417"/>
    </source>
</evidence>
<dbReference type="InterPro" id="IPR017871">
    <property type="entry name" value="ABC_transporter-like_CS"/>
</dbReference>
<dbReference type="PROSITE" id="PS50893">
    <property type="entry name" value="ABC_TRANSPORTER_2"/>
    <property type="match status" value="1"/>
</dbReference>
<dbReference type="Pfam" id="PF00005">
    <property type="entry name" value="ABC_tran"/>
    <property type="match status" value="1"/>
</dbReference>
<dbReference type="Gene3D" id="3.40.50.300">
    <property type="entry name" value="P-loop containing nucleotide triphosphate hydrolases"/>
    <property type="match status" value="1"/>
</dbReference>
<dbReference type="SMART" id="SM00382">
    <property type="entry name" value="AAA"/>
    <property type="match status" value="1"/>
</dbReference>
<dbReference type="InterPro" id="IPR027417">
    <property type="entry name" value="P-loop_NTPase"/>
</dbReference>
<keyword evidence="4 6" id="KW-0067">ATP-binding</keyword>
<dbReference type="EMBL" id="JAYGHX010000007">
    <property type="protein sequence ID" value="MEA5391911.1"/>
    <property type="molecule type" value="Genomic_DNA"/>
</dbReference>
<comment type="caution">
    <text evidence="6">The sequence shown here is derived from an EMBL/GenBank/DDBJ whole genome shotgun (WGS) entry which is preliminary data.</text>
</comment>
<keyword evidence="3" id="KW-0547">Nucleotide-binding</keyword>
<dbReference type="InterPro" id="IPR050153">
    <property type="entry name" value="Metal_Ion_Import_ABC"/>
</dbReference>
<evidence type="ECO:0000259" key="5">
    <source>
        <dbReference type="PROSITE" id="PS50893"/>
    </source>
</evidence>
<comment type="similarity">
    <text evidence="1">Belongs to the ABC transporter superfamily.</text>
</comment>
<organism evidence="6 7">
    <name type="scientific">Cyanobium gracile UHCC 0139</name>
    <dbReference type="NCBI Taxonomy" id="3110308"/>
    <lineage>
        <taxon>Bacteria</taxon>
        <taxon>Bacillati</taxon>
        <taxon>Cyanobacteriota</taxon>
        <taxon>Cyanophyceae</taxon>
        <taxon>Synechococcales</taxon>
        <taxon>Prochlorococcaceae</taxon>
        <taxon>Cyanobium</taxon>
    </lineage>
</organism>
<reference evidence="6 7" key="1">
    <citation type="submission" date="2023-12" db="EMBL/GenBank/DDBJ databases">
        <title>Baltic Sea Cyanobacteria.</title>
        <authorList>
            <person name="Delbaje E."/>
            <person name="Fewer D.P."/>
            <person name="Shishido T.K."/>
        </authorList>
    </citation>
    <scope>NUCLEOTIDE SEQUENCE [LARGE SCALE GENOMIC DNA]</scope>
    <source>
        <strain evidence="6 7">UHCC 0139</strain>
    </source>
</reference>
<evidence type="ECO:0000256" key="4">
    <source>
        <dbReference type="ARBA" id="ARBA00022840"/>
    </source>
</evidence>
<feature type="domain" description="ABC transporter" evidence="5">
    <location>
        <begin position="6"/>
        <end position="247"/>
    </location>
</feature>
<name>A0ABU5RW05_9CYAN</name>
<keyword evidence="7" id="KW-1185">Reference proteome</keyword>
<dbReference type="PANTHER" id="PTHR42734">
    <property type="entry name" value="METAL TRANSPORT SYSTEM ATP-BINDING PROTEIN TM_0124-RELATED"/>
    <property type="match status" value="1"/>
</dbReference>
<evidence type="ECO:0000313" key="7">
    <source>
        <dbReference type="Proteomes" id="UP001304461"/>
    </source>
</evidence>
<evidence type="ECO:0000313" key="6">
    <source>
        <dbReference type="EMBL" id="MEA5391911.1"/>
    </source>
</evidence>
<dbReference type="InterPro" id="IPR003593">
    <property type="entry name" value="AAA+_ATPase"/>
</dbReference>
<protein>
    <submittedName>
        <fullName evidence="6">Metal ABC transporter ATP-binding protein</fullName>
    </submittedName>
</protein>
<gene>
    <name evidence="6" type="ORF">VB738_11655</name>
</gene>
<dbReference type="GO" id="GO:0005524">
    <property type="term" value="F:ATP binding"/>
    <property type="evidence" value="ECO:0007669"/>
    <property type="project" value="UniProtKB-KW"/>
</dbReference>
<dbReference type="InterPro" id="IPR003439">
    <property type="entry name" value="ABC_transporter-like_ATP-bd"/>
</dbReference>
<accession>A0ABU5RW05</accession>
<dbReference type="PANTHER" id="PTHR42734:SF17">
    <property type="entry name" value="METAL TRANSPORT SYSTEM ATP-BINDING PROTEIN TM_0124-RELATED"/>
    <property type="match status" value="1"/>
</dbReference>
<dbReference type="SUPFAM" id="SSF52540">
    <property type="entry name" value="P-loop containing nucleoside triphosphate hydrolases"/>
    <property type="match status" value="1"/>
</dbReference>
<evidence type="ECO:0000256" key="2">
    <source>
        <dbReference type="ARBA" id="ARBA00022448"/>
    </source>
</evidence>
<evidence type="ECO:0000256" key="3">
    <source>
        <dbReference type="ARBA" id="ARBA00022741"/>
    </source>
</evidence>
<proteinExistence type="inferred from homology"/>